<keyword evidence="1" id="KW-0862">Zinc</keyword>
<dbReference type="SUPFAM" id="SSF57756">
    <property type="entry name" value="Retrovirus zinc finger-like domains"/>
    <property type="match status" value="1"/>
</dbReference>
<accession>A0AAV8SC64</accession>
<evidence type="ECO:0000256" key="2">
    <source>
        <dbReference type="SAM" id="MobiDB-lite"/>
    </source>
</evidence>
<evidence type="ECO:0000313" key="4">
    <source>
        <dbReference type="EMBL" id="KAJ8749773.1"/>
    </source>
</evidence>
<sequence>MLTLGFSYSGIAVLRNTDFALALLLRLLKMTTSVNLRSLMDSNKLTGPNFLNWLRNLRIVLRSEELGYILDVSLPDPPTADASNEDQKAYRKHLKDSDMATCIMLTSMSPELQKQHESMDTHTIMFHLRELFDEQARSERFETSRLLFTTKMTPNSSAVQYALKMNGYIERLVVLGFVMDYELSIDLIRLDVDSYSRIHNNPRVDQYARDNESKLSRRITSKCRWWTLLPVQRKSEKKKRSKKPKGSAAKKKTKRSHKGTCFHCGKIGHSKRNCKVYLEELKQKKASDASTSSDTVVAHICNDMRGLVDDETTHEGEVDCVWEMEQEFFALAVALTFVTPH</sequence>
<dbReference type="GO" id="GO:0003676">
    <property type="term" value="F:nucleic acid binding"/>
    <property type="evidence" value="ECO:0007669"/>
    <property type="project" value="InterPro"/>
</dbReference>
<protein>
    <recommendedName>
        <fullName evidence="3">CCHC-type domain-containing protein</fullName>
    </recommendedName>
</protein>
<evidence type="ECO:0000313" key="5">
    <source>
        <dbReference type="Proteomes" id="UP001159364"/>
    </source>
</evidence>
<dbReference type="InterPro" id="IPR001878">
    <property type="entry name" value="Znf_CCHC"/>
</dbReference>
<keyword evidence="1" id="KW-0479">Metal-binding</keyword>
<keyword evidence="1" id="KW-0863">Zinc-finger</keyword>
<name>A0AAV8SC64_9ROSI</name>
<dbReference type="AlphaFoldDB" id="A0AAV8SC64"/>
<dbReference type="PROSITE" id="PS50158">
    <property type="entry name" value="ZF_CCHC"/>
    <property type="match status" value="1"/>
</dbReference>
<feature type="domain" description="CCHC-type" evidence="3">
    <location>
        <begin position="261"/>
        <end position="275"/>
    </location>
</feature>
<dbReference type="InterPro" id="IPR036875">
    <property type="entry name" value="Znf_CCHC_sf"/>
</dbReference>
<evidence type="ECO:0000259" key="3">
    <source>
        <dbReference type="PROSITE" id="PS50158"/>
    </source>
</evidence>
<feature type="region of interest" description="Disordered" evidence="2">
    <location>
        <begin position="233"/>
        <end position="255"/>
    </location>
</feature>
<comment type="caution">
    <text evidence="4">The sequence shown here is derived from an EMBL/GenBank/DDBJ whole genome shotgun (WGS) entry which is preliminary data.</text>
</comment>
<dbReference type="EMBL" id="JAIWQS010000011">
    <property type="protein sequence ID" value="KAJ8749773.1"/>
    <property type="molecule type" value="Genomic_DNA"/>
</dbReference>
<proteinExistence type="predicted"/>
<gene>
    <name evidence="4" type="ORF">K2173_012324</name>
</gene>
<dbReference type="Proteomes" id="UP001159364">
    <property type="component" value="Linkage Group LG11"/>
</dbReference>
<dbReference type="SMART" id="SM00343">
    <property type="entry name" value="ZnF_C2HC"/>
    <property type="match status" value="1"/>
</dbReference>
<reference evidence="4 5" key="1">
    <citation type="submission" date="2021-09" db="EMBL/GenBank/DDBJ databases">
        <title>Genomic insights and catalytic innovation underlie evolution of tropane alkaloids biosynthesis.</title>
        <authorList>
            <person name="Wang Y.-J."/>
            <person name="Tian T."/>
            <person name="Huang J.-P."/>
            <person name="Huang S.-X."/>
        </authorList>
    </citation>
    <scope>NUCLEOTIDE SEQUENCE [LARGE SCALE GENOMIC DNA]</scope>
    <source>
        <strain evidence="4">KIB-2018</strain>
        <tissue evidence="4">Leaf</tissue>
    </source>
</reference>
<organism evidence="4 5">
    <name type="scientific">Erythroxylum novogranatense</name>
    <dbReference type="NCBI Taxonomy" id="1862640"/>
    <lineage>
        <taxon>Eukaryota</taxon>
        <taxon>Viridiplantae</taxon>
        <taxon>Streptophyta</taxon>
        <taxon>Embryophyta</taxon>
        <taxon>Tracheophyta</taxon>
        <taxon>Spermatophyta</taxon>
        <taxon>Magnoliopsida</taxon>
        <taxon>eudicotyledons</taxon>
        <taxon>Gunneridae</taxon>
        <taxon>Pentapetalae</taxon>
        <taxon>rosids</taxon>
        <taxon>fabids</taxon>
        <taxon>Malpighiales</taxon>
        <taxon>Erythroxylaceae</taxon>
        <taxon>Erythroxylum</taxon>
    </lineage>
</organism>
<evidence type="ECO:0000256" key="1">
    <source>
        <dbReference type="PROSITE-ProRule" id="PRU00047"/>
    </source>
</evidence>
<dbReference type="Pfam" id="PF00098">
    <property type="entry name" value="zf-CCHC"/>
    <property type="match status" value="1"/>
</dbReference>
<keyword evidence="5" id="KW-1185">Reference proteome</keyword>
<feature type="compositionally biased region" description="Basic residues" evidence="2">
    <location>
        <begin position="235"/>
        <end position="255"/>
    </location>
</feature>
<dbReference type="GO" id="GO:0008270">
    <property type="term" value="F:zinc ion binding"/>
    <property type="evidence" value="ECO:0007669"/>
    <property type="project" value="UniProtKB-KW"/>
</dbReference>